<accession>A0AAD6X2E8</accession>
<dbReference type="Gene3D" id="3.30.40.10">
    <property type="entry name" value="Zinc/RING finger domain, C3HC4 (zinc finger)"/>
    <property type="match status" value="1"/>
</dbReference>
<name>A0AAD6X2E8_9AGAR</name>
<keyword evidence="1" id="KW-0479">Metal-binding</keyword>
<proteinExistence type="predicted"/>
<evidence type="ECO:0000256" key="2">
    <source>
        <dbReference type="ARBA" id="ARBA00022771"/>
    </source>
</evidence>
<evidence type="ECO:0000256" key="4">
    <source>
        <dbReference type="SAM" id="MobiDB-lite"/>
    </source>
</evidence>
<dbReference type="AlphaFoldDB" id="A0AAD6X2E8"/>
<evidence type="ECO:0000256" key="1">
    <source>
        <dbReference type="ARBA" id="ARBA00022723"/>
    </source>
</evidence>
<dbReference type="EMBL" id="JARJCM010000043">
    <property type="protein sequence ID" value="KAJ7036428.1"/>
    <property type="molecule type" value="Genomic_DNA"/>
</dbReference>
<keyword evidence="6" id="KW-1185">Reference proteome</keyword>
<keyword evidence="2" id="KW-0863">Zinc-finger</keyword>
<evidence type="ECO:0000313" key="6">
    <source>
        <dbReference type="Proteomes" id="UP001218188"/>
    </source>
</evidence>
<protein>
    <recommendedName>
        <fullName evidence="7">Zinc finger PHD-type domain-containing protein</fullName>
    </recommendedName>
</protein>
<dbReference type="Proteomes" id="UP001218188">
    <property type="component" value="Unassembled WGS sequence"/>
</dbReference>
<dbReference type="PROSITE" id="PS01359">
    <property type="entry name" value="ZF_PHD_1"/>
    <property type="match status" value="1"/>
</dbReference>
<dbReference type="SUPFAM" id="SSF57903">
    <property type="entry name" value="FYVE/PHD zinc finger"/>
    <property type="match status" value="1"/>
</dbReference>
<gene>
    <name evidence="5" type="ORF">C8F04DRAFT_1095484</name>
</gene>
<comment type="caution">
    <text evidence="5">The sequence shown here is derived from an EMBL/GenBank/DDBJ whole genome shotgun (WGS) entry which is preliminary data.</text>
</comment>
<reference evidence="5" key="1">
    <citation type="submission" date="2023-03" db="EMBL/GenBank/DDBJ databases">
        <title>Massive genome expansion in bonnet fungi (Mycena s.s.) driven by repeated elements and novel gene families across ecological guilds.</title>
        <authorList>
            <consortium name="Lawrence Berkeley National Laboratory"/>
            <person name="Harder C.B."/>
            <person name="Miyauchi S."/>
            <person name="Viragh M."/>
            <person name="Kuo A."/>
            <person name="Thoen E."/>
            <person name="Andreopoulos B."/>
            <person name="Lu D."/>
            <person name="Skrede I."/>
            <person name="Drula E."/>
            <person name="Henrissat B."/>
            <person name="Morin E."/>
            <person name="Kohler A."/>
            <person name="Barry K."/>
            <person name="LaButti K."/>
            <person name="Morin E."/>
            <person name="Salamov A."/>
            <person name="Lipzen A."/>
            <person name="Mereny Z."/>
            <person name="Hegedus B."/>
            <person name="Baldrian P."/>
            <person name="Stursova M."/>
            <person name="Weitz H."/>
            <person name="Taylor A."/>
            <person name="Grigoriev I.V."/>
            <person name="Nagy L.G."/>
            <person name="Martin F."/>
            <person name="Kauserud H."/>
        </authorList>
    </citation>
    <scope>NUCLEOTIDE SEQUENCE</scope>
    <source>
        <strain evidence="5">CBHHK200</strain>
    </source>
</reference>
<sequence>MDFAAPGVAYANPPMSIPNGPPPVVDVETVIPTVVQPPPVTPSAVAVSAPLIPPTQIAVTQTGRPQRSKTKRRDRDEELNCCDCGVAVTPAEKTDTSRTIECTKAGCESGWYHVECVDIGRPRKVWVCKSCGGGKRTRW</sequence>
<dbReference type="InterPro" id="IPR019786">
    <property type="entry name" value="Zinc_finger_PHD-type_CS"/>
</dbReference>
<evidence type="ECO:0000313" key="5">
    <source>
        <dbReference type="EMBL" id="KAJ7036428.1"/>
    </source>
</evidence>
<dbReference type="GO" id="GO:0008270">
    <property type="term" value="F:zinc ion binding"/>
    <property type="evidence" value="ECO:0007669"/>
    <property type="project" value="UniProtKB-KW"/>
</dbReference>
<feature type="region of interest" description="Disordered" evidence="4">
    <location>
        <begin position="57"/>
        <end position="77"/>
    </location>
</feature>
<dbReference type="InterPro" id="IPR013083">
    <property type="entry name" value="Znf_RING/FYVE/PHD"/>
</dbReference>
<organism evidence="5 6">
    <name type="scientific">Mycena alexandri</name>
    <dbReference type="NCBI Taxonomy" id="1745969"/>
    <lineage>
        <taxon>Eukaryota</taxon>
        <taxon>Fungi</taxon>
        <taxon>Dikarya</taxon>
        <taxon>Basidiomycota</taxon>
        <taxon>Agaricomycotina</taxon>
        <taxon>Agaricomycetes</taxon>
        <taxon>Agaricomycetidae</taxon>
        <taxon>Agaricales</taxon>
        <taxon>Marasmiineae</taxon>
        <taxon>Mycenaceae</taxon>
        <taxon>Mycena</taxon>
    </lineage>
</organism>
<dbReference type="InterPro" id="IPR011011">
    <property type="entry name" value="Znf_FYVE_PHD"/>
</dbReference>
<evidence type="ECO:0008006" key="7">
    <source>
        <dbReference type="Google" id="ProtNLM"/>
    </source>
</evidence>
<evidence type="ECO:0000256" key="3">
    <source>
        <dbReference type="ARBA" id="ARBA00022833"/>
    </source>
</evidence>
<keyword evidence="3" id="KW-0862">Zinc</keyword>